<name>A0A2S4M5H4_9HYPH</name>
<comment type="caution">
    <text evidence="1">The sequence shown here is derived from an EMBL/GenBank/DDBJ whole genome shotgun (WGS) entry which is preliminary data.</text>
</comment>
<evidence type="ECO:0000313" key="1">
    <source>
        <dbReference type="EMBL" id="POR49954.1"/>
    </source>
</evidence>
<dbReference type="RefSeq" id="WP_103719344.1">
    <property type="nucleotide sequence ID" value="NZ_PQFZ01000010.1"/>
</dbReference>
<dbReference type="AlphaFoldDB" id="A0A2S4M5H4"/>
<gene>
    <name evidence="1" type="ORF">CYD53_11072</name>
</gene>
<organism evidence="1 2">
    <name type="scientific">Bosea psychrotolerans</name>
    <dbReference type="NCBI Taxonomy" id="1871628"/>
    <lineage>
        <taxon>Bacteria</taxon>
        <taxon>Pseudomonadati</taxon>
        <taxon>Pseudomonadota</taxon>
        <taxon>Alphaproteobacteria</taxon>
        <taxon>Hyphomicrobiales</taxon>
        <taxon>Boseaceae</taxon>
        <taxon>Bosea</taxon>
    </lineage>
</organism>
<dbReference type="Proteomes" id="UP000236919">
    <property type="component" value="Unassembled WGS sequence"/>
</dbReference>
<proteinExistence type="predicted"/>
<keyword evidence="2" id="KW-1185">Reference proteome</keyword>
<dbReference type="OrthoDB" id="7180789at2"/>
<sequence length="382" mass="38882">MSTTIGASASLLLNYTRSGQAVLDAQPSLAQLLSEDATTGSQLPASATVALSDEAKAYLARTSAAAATDSGTSLATRAANARQWFDQQYQALGISSALIDGKVAVDLTGQSRATLSAVAANAQGLFSKDESAAAATALQSRFDAALTPYAVVARHTGNYVGLYDAALSYVNAAGPDEQATKAWQDQKQALVDGAAVARANPGKAPVTKNAADPVQALLGKASAGGTGTPQTSIAAVAANARALLDAQADSAKDKGTKLVFDDSDKTGQQVDFSAFDNRSLAAIALNQGSAFSAGEIRTAMTELDQRNRASVLDTLKATSGGSDGASASLALVNRYAAMSTEEKAALGVSDRFTSQLVQTYQSIQATQGRLGGNASQGLVGYL</sequence>
<dbReference type="EMBL" id="PQFZ01000010">
    <property type="protein sequence ID" value="POR49954.1"/>
    <property type="molecule type" value="Genomic_DNA"/>
</dbReference>
<evidence type="ECO:0000313" key="2">
    <source>
        <dbReference type="Proteomes" id="UP000236919"/>
    </source>
</evidence>
<accession>A0A2S4M5H4</accession>
<protein>
    <submittedName>
        <fullName evidence="1">Uncharacterized protein</fullName>
    </submittedName>
</protein>
<reference evidence="1 2" key="1">
    <citation type="submission" date="2018-01" db="EMBL/GenBank/DDBJ databases">
        <title>Genomic Encyclopedia of Type Strains, Phase III (KMG-III): the genomes of soil and plant-associated and newly described type strains.</title>
        <authorList>
            <person name="Whitman W."/>
        </authorList>
    </citation>
    <scope>NUCLEOTIDE SEQUENCE [LARGE SCALE GENOMIC DNA]</scope>
    <source>
        <strain evidence="1 2">1131</strain>
    </source>
</reference>